<dbReference type="InterPro" id="IPR018303">
    <property type="entry name" value="ATPase_P-typ_P_site"/>
</dbReference>
<dbReference type="Proteomes" id="UP000054408">
    <property type="component" value="Unassembled WGS sequence"/>
</dbReference>
<evidence type="ECO:0000256" key="8">
    <source>
        <dbReference type="ARBA" id="ARBA00022967"/>
    </source>
</evidence>
<feature type="transmembrane region" description="Helical" evidence="15">
    <location>
        <begin position="996"/>
        <end position="1019"/>
    </location>
</feature>
<feature type="transmembrane region" description="Helical" evidence="15">
    <location>
        <begin position="42"/>
        <end position="60"/>
    </location>
</feature>
<feature type="binding site" evidence="14">
    <location>
        <position position="862"/>
    </location>
    <ligand>
        <name>Mg(2+)</name>
        <dbReference type="ChEBI" id="CHEBI:18420"/>
    </ligand>
</feature>
<keyword evidence="20" id="KW-1185">Reference proteome</keyword>
<keyword evidence="8 15" id="KW-1278">Translocase</keyword>
<feature type="compositionally biased region" description="Low complexity" evidence="16">
    <location>
        <begin position="504"/>
        <end position="527"/>
    </location>
</feature>
<evidence type="ECO:0000256" key="6">
    <source>
        <dbReference type="ARBA" id="ARBA00022840"/>
    </source>
</evidence>
<dbReference type="STRING" id="461836.A0A0L0D6D0"/>
<dbReference type="InterPro" id="IPR032631">
    <property type="entry name" value="P-type_ATPase_N"/>
</dbReference>
<keyword evidence="10 15" id="KW-0472">Membrane</keyword>
<evidence type="ECO:0000256" key="4">
    <source>
        <dbReference type="ARBA" id="ARBA00022723"/>
    </source>
</evidence>
<dbReference type="InterPro" id="IPR032630">
    <property type="entry name" value="P_typ_ATPase_c"/>
</dbReference>
<dbReference type="SFLD" id="SFLDG00002">
    <property type="entry name" value="C1.7:_P-type_atpase_like"/>
    <property type="match status" value="1"/>
</dbReference>
<dbReference type="SFLD" id="SFLDF00027">
    <property type="entry name" value="p-type_atpase"/>
    <property type="match status" value="1"/>
</dbReference>
<feature type="transmembrane region" description="Helical" evidence="15">
    <location>
        <begin position="948"/>
        <end position="967"/>
    </location>
</feature>
<dbReference type="eggNOG" id="KOG0206">
    <property type="taxonomic scope" value="Eukaryota"/>
</dbReference>
<feature type="binding site" evidence="14">
    <location>
        <position position="858"/>
    </location>
    <ligand>
        <name>Mg(2+)</name>
        <dbReference type="ChEBI" id="CHEBI:18420"/>
    </ligand>
</feature>
<dbReference type="GO" id="GO:0000287">
    <property type="term" value="F:magnesium ion binding"/>
    <property type="evidence" value="ECO:0007669"/>
    <property type="project" value="UniProtKB-UniRule"/>
</dbReference>
<feature type="transmembrane region" description="Helical" evidence="15">
    <location>
        <begin position="1096"/>
        <end position="1115"/>
    </location>
</feature>
<keyword evidence="7 14" id="KW-0460">Magnesium</keyword>
<dbReference type="PRINTS" id="PR00119">
    <property type="entry name" value="CATATPASE"/>
</dbReference>
<dbReference type="Gene3D" id="3.40.50.1000">
    <property type="entry name" value="HAD superfamily/HAD-like"/>
    <property type="match status" value="1"/>
</dbReference>
<feature type="binding site" evidence="13">
    <location>
        <position position="744"/>
    </location>
    <ligand>
        <name>ATP</name>
        <dbReference type="ChEBI" id="CHEBI:30616"/>
    </ligand>
</feature>
<feature type="binding site" evidence="14">
    <location>
        <position position="414"/>
    </location>
    <ligand>
        <name>Mg(2+)</name>
        <dbReference type="ChEBI" id="CHEBI:18420"/>
    </ligand>
</feature>
<dbReference type="GO" id="GO:0005886">
    <property type="term" value="C:plasma membrane"/>
    <property type="evidence" value="ECO:0007669"/>
    <property type="project" value="TreeGrafter"/>
</dbReference>
<protein>
    <recommendedName>
        <fullName evidence="15">Phospholipid-transporting ATPase</fullName>
        <ecNumber evidence="15">7.6.2.1</ecNumber>
    </recommendedName>
</protein>
<dbReference type="NCBIfam" id="TIGR01494">
    <property type="entry name" value="ATPase_P-type"/>
    <property type="match status" value="1"/>
</dbReference>
<dbReference type="InterPro" id="IPR023299">
    <property type="entry name" value="ATPase_P-typ_cyto_dom_N"/>
</dbReference>
<feature type="transmembrane region" description="Helical" evidence="15">
    <location>
        <begin position="909"/>
        <end position="928"/>
    </location>
</feature>
<gene>
    <name evidence="19" type="ORF">AMSG_04177</name>
</gene>
<keyword evidence="3 15" id="KW-0812">Transmembrane</keyword>
<dbReference type="InterPro" id="IPR001757">
    <property type="entry name" value="P_typ_ATPase"/>
</dbReference>
<reference evidence="19 20" key="1">
    <citation type="submission" date="2010-05" db="EMBL/GenBank/DDBJ databases">
        <title>The Genome Sequence of Thecamonas trahens ATCC 50062.</title>
        <authorList>
            <consortium name="The Broad Institute Genome Sequencing Platform"/>
            <person name="Russ C."/>
            <person name="Cuomo C."/>
            <person name="Shea T."/>
            <person name="Young S.K."/>
            <person name="Zeng Q."/>
            <person name="Koehrsen M."/>
            <person name="Haas B."/>
            <person name="Borodovsky M."/>
            <person name="Guigo R."/>
            <person name="Alvarado L."/>
            <person name="Berlin A."/>
            <person name="Bochicchio J."/>
            <person name="Borenstein D."/>
            <person name="Chapman S."/>
            <person name="Chen Z."/>
            <person name="Freedman E."/>
            <person name="Gellesch M."/>
            <person name="Goldberg J."/>
            <person name="Griggs A."/>
            <person name="Gujja S."/>
            <person name="Heilman E."/>
            <person name="Heiman D."/>
            <person name="Hepburn T."/>
            <person name="Howarth C."/>
            <person name="Jen D."/>
            <person name="Larson L."/>
            <person name="Mehta T."/>
            <person name="Park D."/>
            <person name="Pearson M."/>
            <person name="Roberts A."/>
            <person name="Saif S."/>
            <person name="Shenoy N."/>
            <person name="Sisk P."/>
            <person name="Stolte C."/>
            <person name="Sykes S."/>
            <person name="Thomson T."/>
            <person name="Walk T."/>
            <person name="White J."/>
            <person name="Yandava C."/>
            <person name="Burger G."/>
            <person name="Gray M.W."/>
            <person name="Holland P.W.H."/>
            <person name="King N."/>
            <person name="Lang F.B.F."/>
            <person name="Roger A.J."/>
            <person name="Ruiz-Trillo I."/>
            <person name="Lander E."/>
            <person name="Nusbaum C."/>
        </authorList>
    </citation>
    <scope>NUCLEOTIDE SEQUENCE [LARGE SCALE GENOMIC DNA]</scope>
    <source>
        <strain evidence="19 20">ATCC 50062</strain>
    </source>
</reference>
<dbReference type="PANTHER" id="PTHR24092:SF218">
    <property type="entry name" value="PHOSPHOLIPID-TRANSPORTING ATPASE"/>
    <property type="match status" value="1"/>
</dbReference>
<dbReference type="EC" id="7.6.2.1" evidence="15"/>
<dbReference type="SUPFAM" id="SSF81660">
    <property type="entry name" value="Metal cation-transporting ATPase, ATP-binding domain N"/>
    <property type="match status" value="1"/>
</dbReference>
<feature type="active site" description="4-aspartylphosphate intermediate" evidence="12">
    <location>
        <position position="412"/>
    </location>
</feature>
<dbReference type="SUPFAM" id="SSF81653">
    <property type="entry name" value="Calcium ATPase, transduction domain A"/>
    <property type="match status" value="1"/>
</dbReference>
<evidence type="ECO:0000256" key="2">
    <source>
        <dbReference type="ARBA" id="ARBA00008109"/>
    </source>
</evidence>
<feature type="transmembrane region" description="Helical" evidence="15">
    <location>
        <begin position="345"/>
        <end position="366"/>
    </location>
</feature>
<comment type="similarity">
    <text evidence="2 15">Belongs to the cation transport ATPase (P-type) (TC 3.A.3) family. Type IV subfamily.</text>
</comment>
<evidence type="ECO:0000256" key="10">
    <source>
        <dbReference type="ARBA" id="ARBA00023136"/>
    </source>
</evidence>
<evidence type="ECO:0000256" key="7">
    <source>
        <dbReference type="ARBA" id="ARBA00022842"/>
    </source>
</evidence>
<dbReference type="InterPro" id="IPR036412">
    <property type="entry name" value="HAD-like_sf"/>
</dbReference>
<dbReference type="AlphaFoldDB" id="A0A0L0D6D0"/>
<evidence type="ECO:0000256" key="16">
    <source>
        <dbReference type="SAM" id="MobiDB-lite"/>
    </source>
</evidence>
<dbReference type="InterPro" id="IPR006539">
    <property type="entry name" value="P-type_ATPase_IV"/>
</dbReference>
<comment type="cofactor">
    <cofactor evidence="14">
        <name>Mg(2+)</name>
        <dbReference type="ChEBI" id="CHEBI:18420"/>
    </cofactor>
</comment>
<dbReference type="OMA" id="KKYIDCC"/>
<dbReference type="SFLD" id="SFLDS00003">
    <property type="entry name" value="Haloacid_Dehalogenase"/>
    <property type="match status" value="1"/>
</dbReference>
<dbReference type="NCBIfam" id="TIGR01652">
    <property type="entry name" value="ATPase-Plipid"/>
    <property type="match status" value="1"/>
</dbReference>
<evidence type="ECO:0000256" key="3">
    <source>
        <dbReference type="ARBA" id="ARBA00022692"/>
    </source>
</evidence>
<feature type="binding site" evidence="13">
    <location>
        <position position="832"/>
    </location>
    <ligand>
        <name>ATP</name>
        <dbReference type="ChEBI" id="CHEBI:30616"/>
    </ligand>
</feature>
<dbReference type="InterPro" id="IPR008250">
    <property type="entry name" value="ATPase_P-typ_transduc_dom_A_sf"/>
</dbReference>
<feature type="binding site" evidence="13">
    <location>
        <position position="746"/>
    </location>
    <ligand>
        <name>ATP</name>
        <dbReference type="ChEBI" id="CHEBI:30616"/>
    </ligand>
</feature>
<dbReference type="Gene3D" id="2.70.150.10">
    <property type="entry name" value="Calcium-transporting ATPase, cytoplasmic transduction domain A"/>
    <property type="match status" value="1"/>
</dbReference>
<evidence type="ECO:0000256" key="9">
    <source>
        <dbReference type="ARBA" id="ARBA00022989"/>
    </source>
</evidence>
<feature type="binding site" evidence="13">
    <location>
        <position position="412"/>
    </location>
    <ligand>
        <name>ATP</name>
        <dbReference type="ChEBI" id="CHEBI:30616"/>
    </ligand>
</feature>
<dbReference type="InterPro" id="IPR023214">
    <property type="entry name" value="HAD_sf"/>
</dbReference>
<feature type="binding site" evidence="13">
    <location>
        <position position="631"/>
    </location>
    <ligand>
        <name>ATP</name>
        <dbReference type="ChEBI" id="CHEBI:30616"/>
    </ligand>
</feature>
<dbReference type="Pfam" id="PF13246">
    <property type="entry name" value="Cation_ATPase"/>
    <property type="match status" value="1"/>
</dbReference>
<keyword evidence="4 14" id="KW-0479">Metal-binding</keyword>
<keyword evidence="5 13" id="KW-0547">Nucleotide-binding</keyword>
<evidence type="ECO:0000256" key="1">
    <source>
        <dbReference type="ARBA" id="ARBA00004141"/>
    </source>
</evidence>
<feature type="binding site" evidence="13">
    <location>
        <position position="567"/>
    </location>
    <ligand>
        <name>ATP</name>
        <dbReference type="ChEBI" id="CHEBI:30616"/>
    </ligand>
</feature>
<evidence type="ECO:0000313" key="19">
    <source>
        <dbReference type="EMBL" id="KNC47942.1"/>
    </source>
</evidence>
<dbReference type="FunFam" id="3.40.50.1000:FF:000014">
    <property type="entry name" value="Phospholipid-transporting ATPase"/>
    <property type="match status" value="1"/>
</dbReference>
<evidence type="ECO:0000256" key="13">
    <source>
        <dbReference type="PIRSR" id="PIRSR606539-2"/>
    </source>
</evidence>
<evidence type="ECO:0000256" key="15">
    <source>
        <dbReference type="RuleBase" id="RU362033"/>
    </source>
</evidence>
<dbReference type="Gene3D" id="3.40.1110.10">
    <property type="entry name" value="Calcium-transporting ATPase, cytoplasmic domain N"/>
    <property type="match status" value="1"/>
</dbReference>
<comment type="subcellular location">
    <subcellularLocation>
        <location evidence="1 15">Membrane</location>
        <topology evidence="1 15">Multi-pass membrane protein</topology>
    </subcellularLocation>
</comment>
<dbReference type="Pfam" id="PF16212">
    <property type="entry name" value="PhoLip_ATPase_C"/>
    <property type="match status" value="1"/>
</dbReference>
<dbReference type="GO" id="GO:0016887">
    <property type="term" value="F:ATP hydrolysis activity"/>
    <property type="evidence" value="ECO:0007669"/>
    <property type="project" value="InterPro"/>
</dbReference>
<dbReference type="GO" id="GO:0140326">
    <property type="term" value="F:ATPase-coupled intramembrane lipid transporter activity"/>
    <property type="evidence" value="ECO:0007669"/>
    <property type="project" value="UniProtKB-EC"/>
</dbReference>
<evidence type="ECO:0000259" key="18">
    <source>
        <dbReference type="Pfam" id="PF16212"/>
    </source>
</evidence>
<feature type="binding site" evidence="13">
    <location>
        <position position="413"/>
    </location>
    <ligand>
        <name>ATP</name>
        <dbReference type="ChEBI" id="CHEBI:30616"/>
    </ligand>
</feature>
<dbReference type="InterPro" id="IPR023298">
    <property type="entry name" value="ATPase_P-typ_TM_dom_sf"/>
</dbReference>
<feature type="binding site" evidence="13">
    <location>
        <position position="838"/>
    </location>
    <ligand>
        <name>ATP</name>
        <dbReference type="ChEBI" id="CHEBI:30616"/>
    </ligand>
</feature>
<dbReference type="SUPFAM" id="SSF56784">
    <property type="entry name" value="HAD-like"/>
    <property type="match status" value="1"/>
</dbReference>
<feature type="binding site" evidence="13">
    <location>
        <position position="861"/>
    </location>
    <ligand>
        <name>ATP</name>
        <dbReference type="ChEBI" id="CHEBI:30616"/>
    </ligand>
</feature>
<dbReference type="Pfam" id="PF16209">
    <property type="entry name" value="PhoLip_ATPase_N"/>
    <property type="match status" value="1"/>
</dbReference>
<feature type="binding site" evidence="13">
    <location>
        <position position="664"/>
    </location>
    <ligand>
        <name>ATP</name>
        <dbReference type="ChEBI" id="CHEBI:30616"/>
    </ligand>
</feature>
<feature type="binding site" evidence="13">
    <location>
        <position position="862"/>
    </location>
    <ligand>
        <name>ATP</name>
        <dbReference type="ChEBI" id="CHEBI:30616"/>
    </ligand>
</feature>
<keyword evidence="9 15" id="KW-1133">Transmembrane helix</keyword>
<evidence type="ECO:0000256" key="12">
    <source>
        <dbReference type="PIRSR" id="PIRSR606539-1"/>
    </source>
</evidence>
<dbReference type="SUPFAM" id="SSF81665">
    <property type="entry name" value="Calcium ATPase, transmembrane domain M"/>
    <property type="match status" value="1"/>
</dbReference>
<accession>A0A0L0D6D0</accession>
<dbReference type="InterPro" id="IPR044492">
    <property type="entry name" value="P_typ_ATPase_HD_dom"/>
</dbReference>
<evidence type="ECO:0000256" key="11">
    <source>
        <dbReference type="ARBA" id="ARBA00034036"/>
    </source>
</evidence>
<dbReference type="EMBL" id="GL349449">
    <property type="protein sequence ID" value="KNC47942.1"/>
    <property type="molecule type" value="Genomic_DNA"/>
</dbReference>
<feature type="domain" description="P-type ATPase N-terminal" evidence="17">
    <location>
        <begin position="25"/>
        <end position="90"/>
    </location>
</feature>
<comment type="catalytic activity">
    <reaction evidence="11 15">
        <text>ATP + H2O + phospholipidSide 1 = ADP + phosphate + phospholipidSide 2.</text>
        <dbReference type="EC" id="7.6.2.1"/>
    </reaction>
</comment>
<feature type="binding site" evidence="14">
    <location>
        <position position="412"/>
    </location>
    <ligand>
        <name>Mg(2+)</name>
        <dbReference type="ChEBI" id="CHEBI:18420"/>
    </ligand>
</feature>
<name>A0A0L0D6D0_THETB</name>
<evidence type="ECO:0000256" key="5">
    <source>
        <dbReference type="ARBA" id="ARBA00022741"/>
    </source>
</evidence>
<sequence length="1156" mass="125322">MAGGSGQETEAGDGSGGGMAPNYHVSLNDAEANAGREYPSNFIRTALYTIITFLPLNLFTQFQRFSNIYFLLTAIVSLTPVSPLSPVTTISPLVFVLTTTAIKDAYEDYQRHKADRAANAAEYEVYRNGHEACGSAATPRLTTLQSADLVVGDVLKIHKGQLFPADLVALASSEDHGLAYVETANLDGETNLKRRFTPPACAELRTLEHVAAVAGEIVCEPPTVKLYKFEGTAAYADGLREPLTHANLLLRGSKLRNTEYVFGVVVYAGVDTKLFKNLKMVPAKVSRVQHRLNKVVLGIFLLNVVMLLSAGLMSGIMQSEHTATADYFGSIAHESAAEVGALHCISYFVLFTYLIPISLFVSVEIVRVGQQLFMNWDADMAADPDNVAETGMLCRNSNMNEELGEIDHIFADKTGTLTCNVMELAQWSVAGTLYDQRDDPACLAGAMIGAAPPGYAAASAARKNGSGKAEHGKVAKVPQAAASQHKAAGPPSADISLSRFEAPSSSSSETTSSSGETVESEQQSEVGESPHPRDVVQYLRAIALCHTVVPELLDDGTRNYEAESPDEAALVDAAAANGVVLLSTAGNGITISVCGVEENYQVAAVLEFTSDRKRMSVIVQDAAGEYMLYIKGADNLIMDRLRPDEPLLAPTQSHLEAAAREGLRTLLVAQRTLDRAETEAWLAAYREAQTLAVGRAEAVAAACEAIEVELELLGATAVEDKLQVAVPETLEFLLRAGVYVWVLTGDKRETAENIGYSSRLLAPEVDLIRLLADTPAELEELIAFHEARIGDDAAASDHALITDGHTLALVLESAGPRFLDLAQRCGAVICCRVTPLQKAQVVALVKDNLGRNTLAIGDGANDVSMIQTAHVGVGVVGKEGNQAVRASDFAIHQFRFLAPLLVVHGKRSLIRLALLIQYSFYKNVAFIFPQWLFGFYSLWSAQIVYDEIILTFFNMAFAALPPLYFGLWERRVPKTLLLAHPQLYKAQRDLFNLRSVFTWLGAGLYHGIVAYFTVFHATVGDGAVYANGQVGGIWVQGYFLSTILIVVVLLKAALHTSHWTSLPFYLVISALYLEISYGTFNESVLGTMSATLASPSFWWALPIVTTLCLLPDFLVRYAAHTFAPEPWVIVREQARLAGISEKTTTGRRLEPHSRHT</sequence>
<feature type="transmembrane region" description="Helical" evidence="15">
    <location>
        <begin position="1062"/>
        <end position="1080"/>
    </location>
</feature>
<evidence type="ECO:0000313" key="20">
    <source>
        <dbReference type="Proteomes" id="UP000054408"/>
    </source>
</evidence>
<dbReference type="GO" id="GO:0005524">
    <property type="term" value="F:ATP binding"/>
    <property type="evidence" value="ECO:0007669"/>
    <property type="project" value="UniProtKB-UniRule"/>
</dbReference>
<feature type="binding site" evidence="13">
    <location>
        <position position="608"/>
    </location>
    <ligand>
        <name>ATP</name>
        <dbReference type="ChEBI" id="CHEBI:30616"/>
    </ligand>
</feature>
<dbReference type="PANTHER" id="PTHR24092">
    <property type="entry name" value="PROBABLE PHOSPHOLIPID-TRANSPORTING ATPASE"/>
    <property type="match status" value="1"/>
</dbReference>
<dbReference type="GO" id="GO:0045332">
    <property type="term" value="P:phospholipid translocation"/>
    <property type="evidence" value="ECO:0007669"/>
    <property type="project" value="TreeGrafter"/>
</dbReference>
<evidence type="ECO:0000259" key="17">
    <source>
        <dbReference type="Pfam" id="PF16209"/>
    </source>
</evidence>
<dbReference type="GeneID" id="25563732"/>
<feature type="region of interest" description="Disordered" evidence="16">
    <location>
        <begin position="462"/>
        <end position="532"/>
    </location>
</feature>
<feature type="binding site" evidence="13">
    <location>
        <position position="414"/>
    </location>
    <ligand>
        <name>ATP</name>
        <dbReference type="ChEBI" id="CHEBI:30616"/>
    </ligand>
</feature>
<feature type="binding site" evidence="13">
    <location>
        <position position="745"/>
    </location>
    <ligand>
        <name>ATP</name>
        <dbReference type="ChEBI" id="CHEBI:30616"/>
    </ligand>
</feature>
<feature type="domain" description="P-type ATPase C-terminal" evidence="18">
    <location>
        <begin position="884"/>
        <end position="1124"/>
    </location>
</feature>
<keyword evidence="6 13" id="KW-0067">ATP-binding</keyword>
<proteinExistence type="inferred from homology"/>
<feature type="region of interest" description="Disordered" evidence="16">
    <location>
        <begin position="1"/>
        <end position="20"/>
    </location>
</feature>
<feature type="transmembrane region" description="Helical" evidence="15">
    <location>
        <begin position="1031"/>
        <end position="1050"/>
    </location>
</feature>
<evidence type="ECO:0000256" key="14">
    <source>
        <dbReference type="PIRSR" id="PIRSR606539-3"/>
    </source>
</evidence>
<dbReference type="RefSeq" id="XP_013758961.1">
    <property type="nucleotide sequence ID" value="XM_013903507.1"/>
</dbReference>
<dbReference type="PROSITE" id="PS00154">
    <property type="entry name" value="ATPASE_E1_E2"/>
    <property type="match status" value="1"/>
</dbReference>
<organism evidence="19 20">
    <name type="scientific">Thecamonas trahens ATCC 50062</name>
    <dbReference type="NCBI Taxonomy" id="461836"/>
    <lineage>
        <taxon>Eukaryota</taxon>
        <taxon>Apusozoa</taxon>
        <taxon>Apusomonadida</taxon>
        <taxon>Apusomonadidae</taxon>
        <taxon>Thecamonas</taxon>
    </lineage>
</organism>
<feature type="transmembrane region" description="Helical" evidence="15">
    <location>
        <begin position="295"/>
        <end position="317"/>
    </location>
</feature>
<dbReference type="OrthoDB" id="377733at2759"/>